<dbReference type="InterPro" id="IPR005467">
    <property type="entry name" value="His_kinase_dom"/>
</dbReference>
<protein>
    <recommendedName>
        <fullName evidence="2">histidine kinase</fullName>
        <ecNumber evidence="2">2.7.13.3</ecNumber>
    </recommendedName>
</protein>
<dbReference type="Gene3D" id="1.10.287.130">
    <property type="match status" value="1"/>
</dbReference>
<dbReference type="AlphaFoldDB" id="A0A1W6MY77"/>
<dbReference type="SMART" id="SM00091">
    <property type="entry name" value="PAS"/>
    <property type="match status" value="1"/>
</dbReference>
<dbReference type="PROSITE" id="PS50110">
    <property type="entry name" value="RESPONSE_REGULATORY"/>
    <property type="match status" value="1"/>
</dbReference>
<keyword evidence="5" id="KW-0418">Kinase</keyword>
<dbReference type="InterPro" id="IPR000014">
    <property type="entry name" value="PAS"/>
</dbReference>
<evidence type="ECO:0000256" key="5">
    <source>
        <dbReference type="ARBA" id="ARBA00022777"/>
    </source>
</evidence>
<feature type="modified residue" description="4-aspartylphosphate" evidence="6">
    <location>
        <position position="436"/>
    </location>
</feature>
<gene>
    <name evidence="10" type="ORF">B1812_17230</name>
</gene>
<dbReference type="SUPFAM" id="SSF52172">
    <property type="entry name" value="CheY-like"/>
    <property type="match status" value="1"/>
</dbReference>
<evidence type="ECO:0000259" key="7">
    <source>
        <dbReference type="PROSITE" id="PS50109"/>
    </source>
</evidence>
<dbReference type="InterPro" id="IPR036097">
    <property type="entry name" value="HisK_dim/P_sf"/>
</dbReference>
<dbReference type="PRINTS" id="PR00344">
    <property type="entry name" value="BCTRLSENSOR"/>
</dbReference>
<name>A0A1W6MY77_9HYPH</name>
<evidence type="ECO:0000256" key="2">
    <source>
        <dbReference type="ARBA" id="ARBA00012438"/>
    </source>
</evidence>
<evidence type="ECO:0000256" key="1">
    <source>
        <dbReference type="ARBA" id="ARBA00000085"/>
    </source>
</evidence>
<dbReference type="SUPFAM" id="SSF47384">
    <property type="entry name" value="Homodimeric domain of signal transducing histidine kinase"/>
    <property type="match status" value="1"/>
</dbReference>
<organism evidence="10 11">
    <name type="scientific">Methylocystis bryophila</name>
    <dbReference type="NCBI Taxonomy" id="655015"/>
    <lineage>
        <taxon>Bacteria</taxon>
        <taxon>Pseudomonadati</taxon>
        <taxon>Pseudomonadota</taxon>
        <taxon>Alphaproteobacteria</taxon>
        <taxon>Hyphomicrobiales</taxon>
        <taxon>Methylocystaceae</taxon>
        <taxon>Methylocystis</taxon>
    </lineage>
</organism>
<dbReference type="InterPro" id="IPR004358">
    <property type="entry name" value="Sig_transdc_His_kin-like_C"/>
</dbReference>
<dbReference type="InterPro" id="IPR036890">
    <property type="entry name" value="HATPase_C_sf"/>
</dbReference>
<evidence type="ECO:0000256" key="6">
    <source>
        <dbReference type="PROSITE-ProRule" id="PRU00169"/>
    </source>
</evidence>
<dbReference type="CDD" id="cd00082">
    <property type="entry name" value="HisKA"/>
    <property type="match status" value="1"/>
</dbReference>
<dbReference type="PROSITE" id="PS50109">
    <property type="entry name" value="HIS_KIN"/>
    <property type="match status" value="1"/>
</dbReference>
<dbReference type="NCBIfam" id="TIGR00229">
    <property type="entry name" value="sensory_box"/>
    <property type="match status" value="1"/>
</dbReference>
<feature type="domain" description="Histidine kinase" evidence="7">
    <location>
        <begin position="147"/>
        <end position="366"/>
    </location>
</feature>
<proteinExistence type="predicted"/>
<dbReference type="InterPro" id="IPR011006">
    <property type="entry name" value="CheY-like_superfamily"/>
</dbReference>
<dbReference type="SMART" id="SM00388">
    <property type="entry name" value="HisKA"/>
    <property type="match status" value="1"/>
</dbReference>
<dbReference type="SUPFAM" id="SSF55874">
    <property type="entry name" value="ATPase domain of HSP90 chaperone/DNA topoisomerase II/histidine kinase"/>
    <property type="match status" value="1"/>
</dbReference>
<dbReference type="InterPro" id="IPR003594">
    <property type="entry name" value="HATPase_dom"/>
</dbReference>
<dbReference type="RefSeq" id="WP_085772667.1">
    <property type="nucleotide sequence ID" value="NZ_AP027149.1"/>
</dbReference>
<dbReference type="EMBL" id="CP019948">
    <property type="protein sequence ID" value="ARN82540.1"/>
    <property type="molecule type" value="Genomic_DNA"/>
</dbReference>
<dbReference type="Gene3D" id="3.40.50.2300">
    <property type="match status" value="1"/>
</dbReference>
<dbReference type="GO" id="GO:0000155">
    <property type="term" value="F:phosphorelay sensor kinase activity"/>
    <property type="evidence" value="ECO:0007669"/>
    <property type="project" value="InterPro"/>
</dbReference>
<dbReference type="PANTHER" id="PTHR43047">
    <property type="entry name" value="TWO-COMPONENT HISTIDINE PROTEIN KINASE"/>
    <property type="match status" value="1"/>
</dbReference>
<dbReference type="InterPro" id="IPR001789">
    <property type="entry name" value="Sig_transdc_resp-reg_receiver"/>
</dbReference>
<dbReference type="SUPFAM" id="SSF55785">
    <property type="entry name" value="PYP-like sensor domain (PAS domain)"/>
    <property type="match status" value="1"/>
</dbReference>
<keyword evidence="4" id="KW-0808">Transferase</keyword>
<dbReference type="STRING" id="655015.B1812_17230"/>
<dbReference type="Gene3D" id="3.30.450.20">
    <property type="entry name" value="PAS domain"/>
    <property type="match status" value="1"/>
</dbReference>
<dbReference type="Pfam" id="PF00512">
    <property type="entry name" value="HisKA"/>
    <property type="match status" value="1"/>
</dbReference>
<evidence type="ECO:0000259" key="8">
    <source>
        <dbReference type="PROSITE" id="PS50110"/>
    </source>
</evidence>
<dbReference type="CDD" id="cd17580">
    <property type="entry name" value="REC_2_DhkD-like"/>
    <property type="match status" value="1"/>
</dbReference>
<dbReference type="Pfam" id="PF08448">
    <property type="entry name" value="PAS_4"/>
    <property type="match status" value="1"/>
</dbReference>
<comment type="catalytic activity">
    <reaction evidence="1">
        <text>ATP + protein L-histidine = ADP + protein N-phospho-L-histidine.</text>
        <dbReference type="EC" id="2.7.13.3"/>
    </reaction>
</comment>
<dbReference type="OrthoDB" id="226486at2"/>
<dbReference type="InterPro" id="IPR035965">
    <property type="entry name" value="PAS-like_dom_sf"/>
</dbReference>
<dbReference type="FunFam" id="3.30.565.10:FF:000006">
    <property type="entry name" value="Sensor histidine kinase WalK"/>
    <property type="match status" value="1"/>
</dbReference>
<dbReference type="PROSITE" id="PS50112">
    <property type="entry name" value="PAS"/>
    <property type="match status" value="1"/>
</dbReference>
<evidence type="ECO:0000256" key="3">
    <source>
        <dbReference type="ARBA" id="ARBA00022553"/>
    </source>
</evidence>
<dbReference type="KEGG" id="mbry:B1812_17230"/>
<dbReference type="SMART" id="SM00448">
    <property type="entry name" value="REC"/>
    <property type="match status" value="1"/>
</dbReference>
<reference evidence="10 11" key="1">
    <citation type="submission" date="2017-02" db="EMBL/GenBank/DDBJ databases">
        <authorList>
            <person name="Peterson S.W."/>
        </authorList>
    </citation>
    <scope>NUCLEOTIDE SEQUENCE [LARGE SCALE GENOMIC DNA]</scope>
    <source>
        <strain evidence="10 11">S285</strain>
    </source>
</reference>
<feature type="domain" description="PAS" evidence="9">
    <location>
        <begin position="16"/>
        <end position="86"/>
    </location>
</feature>
<dbReference type="EC" id="2.7.13.3" evidence="2"/>
<dbReference type="PANTHER" id="PTHR43047:SF72">
    <property type="entry name" value="OSMOSENSING HISTIDINE PROTEIN KINASE SLN1"/>
    <property type="match status" value="1"/>
</dbReference>
<dbReference type="Pfam" id="PF00072">
    <property type="entry name" value="Response_reg"/>
    <property type="match status" value="1"/>
</dbReference>
<dbReference type="GO" id="GO:0009927">
    <property type="term" value="F:histidine phosphotransfer kinase activity"/>
    <property type="evidence" value="ECO:0007669"/>
    <property type="project" value="TreeGrafter"/>
</dbReference>
<dbReference type="SMART" id="SM00387">
    <property type="entry name" value="HATPase_c"/>
    <property type="match status" value="1"/>
</dbReference>
<accession>A0A1W6MY77</accession>
<dbReference type="Pfam" id="PF02518">
    <property type="entry name" value="HATPase_c"/>
    <property type="match status" value="1"/>
</dbReference>
<keyword evidence="3 6" id="KW-0597">Phosphoprotein</keyword>
<dbReference type="GO" id="GO:0005886">
    <property type="term" value="C:plasma membrane"/>
    <property type="evidence" value="ECO:0007669"/>
    <property type="project" value="TreeGrafter"/>
</dbReference>
<dbReference type="Gene3D" id="3.30.565.10">
    <property type="entry name" value="Histidine kinase-like ATPase, C-terminal domain"/>
    <property type="match status" value="1"/>
</dbReference>
<feature type="domain" description="Response regulatory" evidence="8">
    <location>
        <begin position="387"/>
        <end position="502"/>
    </location>
</feature>
<dbReference type="InterPro" id="IPR013656">
    <property type="entry name" value="PAS_4"/>
</dbReference>
<keyword evidence="11" id="KW-1185">Reference proteome</keyword>
<dbReference type="Proteomes" id="UP000193978">
    <property type="component" value="Chromosome"/>
</dbReference>
<evidence type="ECO:0000313" key="10">
    <source>
        <dbReference type="EMBL" id="ARN82540.1"/>
    </source>
</evidence>
<dbReference type="InterPro" id="IPR003661">
    <property type="entry name" value="HisK_dim/P_dom"/>
</dbReference>
<evidence type="ECO:0000259" key="9">
    <source>
        <dbReference type="PROSITE" id="PS50112"/>
    </source>
</evidence>
<evidence type="ECO:0000256" key="4">
    <source>
        <dbReference type="ARBA" id="ARBA00022679"/>
    </source>
</evidence>
<evidence type="ECO:0000313" key="11">
    <source>
        <dbReference type="Proteomes" id="UP000193978"/>
    </source>
</evidence>
<sequence>MDRSVFERAENSLCESEARLRRVFENADVGLTRCSRDWRYLLANPAYAKIVGKPLDQIVSRPIAEVMGVEAAETIRPYVERVLRGEHVTYEAQVPFAGAGSRRLHASYAPDTDAAGQIVGWIACITDITDLESLREADRQKNDFLAMLAHELRNPLSPIKHGLHILKLDAVIVERSAPMLDVMTRQVQHLVRIVDDLLEAARFSQGRIELRKELVDLKQIVNDAVAASLPLINHLDHRLEVSLPSEPLPLFADPTRLAQVLINLLNNAAKFTKPGGRIEILAKREDSDLIVHVRDNGIGIPTEKLRCVFDLFTQLGKSGVDHSGIGLGIGLALARNLVELHRGSVQARSDGVGRGSEFIVRLPLANTVADTQRTVAVGLSAIGMERRVLVVDDNRDVANGFGLLLESLGAKVHIAYDGRSALETVTDFKPEIVFLDLGMPEMDGYETVRLLRRLPIGRGIFIVALSGWTQERQRSSVDAGFDMHVVKPIELNVLMDLLALGKRTPRENH</sequence>